<keyword evidence="3 4" id="KW-0732">Signal</keyword>
<name>A0ABM9DC87_9BACT</name>
<dbReference type="PANTHER" id="PTHR30024">
    <property type="entry name" value="ALIPHATIC SULFONATES-BINDING PROTEIN-RELATED"/>
    <property type="match status" value="1"/>
</dbReference>
<gene>
    <name evidence="6" type="ORF">GEAMG1_2147</name>
</gene>
<protein>
    <submittedName>
        <fullName evidence="6">Nitrate ABC transporter substrate-binding protein</fullName>
    </submittedName>
</protein>
<feature type="chain" id="PRO_5047514254" evidence="4">
    <location>
        <begin position="28"/>
        <end position="318"/>
    </location>
</feature>
<sequence length="318" mass="33618">MKRIKLAVGSIAAVAALAFGIAGTATANKVEAPAKIVVSDAKTTHHLNLYVAQELGLFKKRNLDVSIVDAKELAAARDAVVSGRADVFWSCPTVAIAAVANGAPIKVISQVKTPCTSVLVVRKDSPIKTWKDLKGKHIAGISPTCEAVIAYEKKARENGGEYILEKLAGGPAIAALEAGKVDGAILEEPHVSIAELKGFKVVLRDAASEVPCRTINARTGYLKENSAALKRFIEAIGEANAIILKNPNSKQVVDIAVKYTGAPADAIKHGNGRLKFTTVIQEKGLDALAAELVALKNIKEKPGDKLYALEFKGITWGK</sequence>
<dbReference type="RefSeq" id="WP_305732765.1">
    <property type="nucleotide sequence ID" value="NZ_OW150024.1"/>
</dbReference>
<organism evidence="6 7">
    <name type="scientific">Trichlorobacter ammonificans</name>
    <dbReference type="NCBI Taxonomy" id="2916410"/>
    <lineage>
        <taxon>Bacteria</taxon>
        <taxon>Pseudomonadati</taxon>
        <taxon>Thermodesulfobacteriota</taxon>
        <taxon>Desulfuromonadia</taxon>
        <taxon>Geobacterales</taxon>
        <taxon>Geobacteraceae</taxon>
        <taxon>Trichlorobacter</taxon>
    </lineage>
</organism>
<feature type="signal peptide" evidence="4">
    <location>
        <begin position="1"/>
        <end position="27"/>
    </location>
</feature>
<dbReference type="SUPFAM" id="SSF53850">
    <property type="entry name" value="Periplasmic binding protein-like II"/>
    <property type="match status" value="1"/>
</dbReference>
<proteinExistence type="inferred from homology"/>
<dbReference type="Gene3D" id="3.40.190.10">
    <property type="entry name" value="Periplasmic binding protein-like II"/>
    <property type="match status" value="2"/>
</dbReference>
<dbReference type="PANTHER" id="PTHR30024:SF47">
    <property type="entry name" value="TAURINE-BINDING PERIPLASMIC PROTEIN"/>
    <property type="match status" value="1"/>
</dbReference>
<accession>A0ABM9DC87</accession>
<keyword evidence="7" id="KW-1185">Reference proteome</keyword>
<evidence type="ECO:0000256" key="4">
    <source>
        <dbReference type="SAM" id="SignalP"/>
    </source>
</evidence>
<feature type="domain" description="SsuA/THI5-like" evidence="5">
    <location>
        <begin position="44"/>
        <end position="248"/>
    </location>
</feature>
<reference evidence="6 7" key="1">
    <citation type="submission" date="2022-03" db="EMBL/GenBank/DDBJ databases">
        <authorList>
            <person name="Koch H."/>
        </authorList>
    </citation>
    <scope>NUCLEOTIDE SEQUENCE [LARGE SCALE GENOMIC DNA]</scope>
    <source>
        <strain evidence="6 7">G1</strain>
    </source>
</reference>
<comment type="subcellular location">
    <subcellularLocation>
        <location evidence="1">Periplasm</location>
    </subcellularLocation>
</comment>
<comment type="similarity">
    <text evidence="2">Belongs to the bacterial solute-binding protein SsuA/TauA family.</text>
</comment>
<evidence type="ECO:0000313" key="7">
    <source>
        <dbReference type="Proteomes" id="UP001295463"/>
    </source>
</evidence>
<evidence type="ECO:0000313" key="6">
    <source>
        <dbReference type="EMBL" id="CAH2031982.1"/>
    </source>
</evidence>
<evidence type="ECO:0000259" key="5">
    <source>
        <dbReference type="Pfam" id="PF09084"/>
    </source>
</evidence>
<evidence type="ECO:0000256" key="3">
    <source>
        <dbReference type="ARBA" id="ARBA00022729"/>
    </source>
</evidence>
<dbReference type="Proteomes" id="UP001295463">
    <property type="component" value="Chromosome"/>
</dbReference>
<evidence type="ECO:0000256" key="1">
    <source>
        <dbReference type="ARBA" id="ARBA00004418"/>
    </source>
</evidence>
<dbReference type="InterPro" id="IPR015168">
    <property type="entry name" value="SsuA/THI5"/>
</dbReference>
<evidence type="ECO:0000256" key="2">
    <source>
        <dbReference type="ARBA" id="ARBA00010742"/>
    </source>
</evidence>
<dbReference type="Pfam" id="PF09084">
    <property type="entry name" value="NMT1"/>
    <property type="match status" value="1"/>
</dbReference>
<dbReference type="EMBL" id="OW150024">
    <property type="protein sequence ID" value="CAH2031982.1"/>
    <property type="molecule type" value="Genomic_DNA"/>
</dbReference>